<accession>E6K3Y9</accession>
<evidence type="ECO:0000313" key="1">
    <source>
        <dbReference type="EMBL" id="EFU31739.1"/>
    </source>
</evidence>
<evidence type="ECO:0000313" key="2">
    <source>
        <dbReference type="Proteomes" id="UP000003112"/>
    </source>
</evidence>
<keyword evidence="2" id="KW-1185">Reference proteome</keyword>
<reference evidence="1 2" key="1">
    <citation type="submission" date="2010-10" db="EMBL/GenBank/DDBJ databases">
        <authorList>
            <person name="Muzny D."/>
            <person name="Qin X."/>
            <person name="Deng J."/>
            <person name="Jiang H."/>
            <person name="Liu Y."/>
            <person name="Qu J."/>
            <person name="Song X.-Z."/>
            <person name="Zhang L."/>
            <person name="Thornton R."/>
            <person name="Coyle M."/>
            <person name="Francisco L."/>
            <person name="Jackson L."/>
            <person name="Javaid M."/>
            <person name="Korchina V."/>
            <person name="Kovar C."/>
            <person name="Mata R."/>
            <person name="Mathew T."/>
            <person name="Ngo R."/>
            <person name="Nguyen L."/>
            <person name="Nguyen N."/>
            <person name="Okwuonu G."/>
            <person name="Ongeri F."/>
            <person name="Pham C."/>
            <person name="Simmons D."/>
            <person name="Wilczek-Boney K."/>
            <person name="Hale W."/>
            <person name="Jakkamsetti A."/>
            <person name="Pham P."/>
            <person name="Ruth R."/>
            <person name="San Lucas F."/>
            <person name="Warren J."/>
            <person name="Zhang J."/>
            <person name="Zhao Z."/>
            <person name="Zhou C."/>
            <person name="Zhu D."/>
            <person name="Lee S."/>
            <person name="Bess C."/>
            <person name="Blankenburg K."/>
            <person name="Forbes L."/>
            <person name="Fu Q."/>
            <person name="Gubbala S."/>
            <person name="Hirani K."/>
            <person name="Jayaseelan J.C."/>
            <person name="Lara F."/>
            <person name="Munidasa M."/>
            <person name="Palculict T."/>
            <person name="Patil S."/>
            <person name="Pu L.-L."/>
            <person name="Saada N."/>
            <person name="Tang L."/>
            <person name="Weissenberger G."/>
            <person name="Zhu Y."/>
            <person name="Hemphill L."/>
            <person name="Shang Y."/>
            <person name="Youmans B."/>
            <person name="Ayvaz T."/>
            <person name="Ross M."/>
            <person name="Santibanez J."/>
            <person name="Aqrawi P."/>
            <person name="Gross S."/>
            <person name="Joshi V."/>
            <person name="Fowler G."/>
            <person name="Nazareth L."/>
            <person name="Reid J."/>
            <person name="Worley K."/>
            <person name="Petrosino J."/>
            <person name="Highlander S."/>
            <person name="Gibbs R."/>
        </authorList>
    </citation>
    <scope>NUCLEOTIDE SEQUENCE [LARGE SCALE GENOMIC DNA]</scope>
    <source>
        <strain evidence="1 2">ATCC 33574</strain>
    </source>
</reference>
<comment type="caution">
    <text evidence="1">The sequence shown here is derived from an EMBL/GenBank/DDBJ whole genome shotgun (WGS) entry which is preliminary data.</text>
</comment>
<proteinExistence type="predicted"/>
<organism evidence="1 2">
    <name type="scientific">Segatella buccae ATCC 33574</name>
    <dbReference type="NCBI Taxonomy" id="873513"/>
    <lineage>
        <taxon>Bacteria</taxon>
        <taxon>Pseudomonadati</taxon>
        <taxon>Bacteroidota</taxon>
        <taxon>Bacteroidia</taxon>
        <taxon>Bacteroidales</taxon>
        <taxon>Prevotellaceae</taxon>
        <taxon>Segatella</taxon>
    </lineage>
</organism>
<name>E6K3Y9_9BACT</name>
<dbReference type="AlphaFoldDB" id="E6K3Y9"/>
<gene>
    <name evidence="1" type="ORF">HMPREF6485_0325</name>
</gene>
<protein>
    <submittedName>
        <fullName evidence="1">Uncharacterized protein</fullName>
    </submittedName>
</protein>
<dbReference type="HOGENOM" id="CLU_3028445_0_0_10"/>
<dbReference type="Proteomes" id="UP000003112">
    <property type="component" value="Unassembled WGS sequence"/>
</dbReference>
<sequence length="55" mass="6135">MLIDNVADKTIRPRRLDSKATGVSYAPHPNNNCLNVIFHIAFAKVQKEAENQTAI</sequence>
<dbReference type="EMBL" id="AEPD01000008">
    <property type="protein sequence ID" value="EFU31739.1"/>
    <property type="molecule type" value="Genomic_DNA"/>
</dbReference>